<evidence type="ECO:0000313" key="4">
    <source>
        <dbReference type="Proteomes" id="UP000614601"/>
    </source>
</evidence>
<dbReference type="AlphaFoldDB" id="A0A811KYS0"/>
<dbReference type="OrthoDB" id="5832112at2759"/>
<feature type="compositionally biased region" description="Basic and acidic residues" evidence="1">
    <location>
        <begin position="254"/>
        <end position="268"/>
    </location>
</feature>
<dbReference type="PROSITE" id="PS50994">
    <property type="entry name" value="INTEGRASE"/>
    <property type="match status" value="1"/>
</dbReference>
<organism evidence="3 4">
    <name type="scientific">Bursaphelenchus okinawaensis</name>
    <dbReference type="NCBI Taxonomy" id="465554"/>
    <lineage>
        <taxon>Eukaryota</taxon>
        <taxon>Metazoa</taxon>
        <taxon>Ecdysozoa</taxon>
        <taxon>Nematoda</taxon>
        <taxon>Chromadorea</taxon>
        <taxon>Rhabditida</taxon>
        <taxon>Tylenchina</taxon>
        <taxon>Tylenchomorpha</taxon>
        <taxon>Aphelenchoidea</taxon>
        <taxon>Aphelenchoididae</taxon>
        <taxon>Bursaphelenchus</taxon>
    </lineage>
</organism>
<feature type="domain" description="Integrase catalytic" evidence="2">
    <location>
        <begin position="1"/>
        <end position="131"/>
    </location>
</feature>
<dbReference type="PANTHER" id="PTHR37984">
    <property type="entry name" value="PROTEIN CBG26694"/>
    <property type="match status" value="1"/>
</dbReference>
<dbReference type="Gene3D" id="3.30.420.10">
    <property type="entry name" value="Ribonuclease H-like superfamily/Ribonuclease H"/>
    <property type="match status" value="1"/>
</dbReference>
<dbReference type="GO" id="GO:0015074">
    <property type="term" value="P:DNA integration"/>
    <property type="evidence" value="ECO:0007669"/>
    <property type="project" value="InterPro"/>
</dbReference>
<protein>
    <recommendedName>
        <fullName evidence="2">Integrase catalytic domain-containing protein</fullName>
    </recommendedName>
</protein>
<proteinExistence type="predicted"/>
<dbReference type="Proteomes" id="UP000783686">
    <property type="component" value="Unassembled WGS sequence"/>
</dbReference>
<keyword evidence="4" id="KW-1185">Reference proteome</keyword>
<name>A0A811KYS0_9BILA</name>
<sequence length="317" mass="36219">MVDSFTRFVTTQPIPNKTSSTVANAFLNSYITVYGIPETIVSDQGTEFTGNPFQQLCAQMGIEHKTTTPYNPQADGTVERQNKTLCAMLSSYLSRGGTNWDEFIKLISFAYNTTPNPVLKFSPYFILFGREALTPVQQEVYRNLPSIYVDMPTYTQKLAEHVKQAWTLVQEVSELDKVEIKKHADKSNSAKPHNFAEGDLVLRVKEVRDHKFDTKYIGPYKVVRVTNPNITLEDPQTKRQFSMHVNKCKKFFPEPEAKLQDANDRDLPSSDEDNASVHSTYNARTPRTTLKGTERQHVPKRPGTRAYAKFYQNNKFE</sequence>
<dbReference type="InterPro" id="IPR036397">
    <property type="entry name" value="RNaseH_sf"/>
</dbReference>
<dbReference type="FunFam" id="3.30.420.10:FF:000032">
    <property type="entry name" value="Retrovirus-related Pol polyprotein from transposon 297-like Protein"/>
    <property type="match status" value="1"/>
</dbReference>
<dbReference type="Pfam" id="PF00665">
    <property type="entry name" value="rve"/>
    <property type="match status" value="1"/>
</dbReference>
<accession>A0A811KYS0</accession>
<dbReference type="EMBL" id="CAJFCW020000004">
    <property type="protein sequence ID" value="CAG9114737.1"/>
    <property type="molecule type" value="Genomic_DNA"/>
</dbReference>
<dbReference type="GO" id="GO:0003676">
    <property type="term" value="F:nucleic acid binding"/>
    <property type="evidence" value="ECO:0007669"/>
    <property type="project" value="InterPro"/>
</dbReference>
<dbReference type="InterPro" id="IPR012337">
    <property type="entry name" value="RNaseH-like_sf"/>
</dbReference>
<gene>
    <name evidence="3" type="ORF">BOKJ2_LOCUS9327</name>
</gene>
<dbReference type="InterPro" id="IPR001584">
    <property type="entry name" value="Integrase_cat-core"/>
</dbReference>
<feature type="region of interest" description="Disordered" evidence="1">
    <location>
        <begin position="254"/>
        <end position="306"/>
    </location>
</feature>
<evidence type="ECO:0000313" key="3">
    <source>
        <dbReference type="EMBL" id="CAD5221203.1"/>
    </source>
</evidence>
<dbReference type="SUPFAM" id="SSF53098">
    <property type="entry name" value="Ribonuclease H-like"/>
    <property type="match status" value="1"/>
</dbReference>
<reference evidence="3" key="1">
    <citation type="submission" date="2020-09" db="EMBL/GenBank/DDBJ databases">
        <authorList>
            <person name="Kikuchi T."/>
        </authorList>
    </citation>
    <scope>NUCLEOTIDE SEQUENCE</scope>
    <source>
        <strain evidence="3">SH1</strain>
    </source>
</reference>
<comment type="caution">
    <text evidence="3">The sequence shown here is derived from an EMBL/GenBank/DDBJ whole genome shotgun (WGS) entry which is preliminary data.</text>
</comment>
<evidence type="ECO:0000259" key="2">
    <source>
        <dbReference type="PROSITE" id="PS50994"/>
    </source>
</evidence>
<evidence type="ECO:0000256" key="1">
    <source>
        <dbReference type="SAM" id="MobiDB-lite"/>
    </source>
</evidence>
<dbReference type="Proteomes" id="UP000614601">
    <property type="component" value="Unassembled WGS sequence"/>
</dbReference>
<feature type="compositionally biased region" description="Polar residues" evidence="1">
    <location>
        <begin position="276"/>
        <end position="291"/>
    </location>
</feature>
<dbReference type="EMBL" id="CAJFDH010000004">
    <property type="protein sequence ID" value="CAD5221203.1"/>
    <property type="molecule type" value="Genomic_DNA"/>
</dbReference>
<dbReference type="PANTHER" id="PTHR37984:SF15">
    <property type="entry name" value="INTEGRASE CATALYTIC DOMAIN-CONTAINING PROTEIN"/>
    <property type="match status" value="1"/>
</dbReference>
<dbReference type="InterPro" id="IPR050951">
    <property type="entry name" value="Retrovirus_Pol_polyprotein"/>
</dbReference>